<organism evidence="3 4">
    <name type="scientific">Taibaiella soli</name>
    <dbReference type="NCBI Taxonomy" id="1649169"/>
    <lineage>
        <taxon>Bacteria</taxon>
        <taxon>Pseudomonadati</taxon>
        <taxon>Bacteroidota</taxon>
        <taxon>Chitinophagia</taxon>
        <taxon>Chitinophagales</taxon>
        <taxon>Chitinophagaceae</taxon>
        <taxon>Taibaiella</taxon>
    </lineage>
</organism>
<keyword evidence="1" id="KW-0732">Signal</keyword>
<evidence type="ECO:0000313" key="4">
    <source>
        <dbReference type="Proteomes" id="UP000248745"/>
    </source>
</evidence>
<evidence type="ECO:0000259" key="2">
    <source>
        <dbReference type="Pfam" id="PF01433"/>
    </source>
</evidence>
<keyword evidence="4" id="KW-1185">Reference proteome</keyword>
<sequence>MKKILLAIGFAASSITSFAQLNDNTYRSSTNPLYWQNRKPDGAYWQQDVHYTIDARIDETNNSINATEQLEYWNNSPDTLHFVYFHLWQNAFIKGSYLHNLEKTLHQKTVLGKNEAAGLGTIVENLKVNGAEVKSELDNSILKVYLPKPLLPNSKVTFAMNFTTWYDKGSTRRRMQMWNAWGATHYNGVQWFPKITVYDRKFGWDTYQHLNKEFYGDFGSYDVSLNFSSNYVVEATGVLENRSEVLPDALRAKLDIKNFANKKWNEPPSIITPYNKNERKTWRYHADNVHDFAFTADPSYRIGDTTWNGIECVAIAQEPHASGWQNGAEYVAKIIKTFSEDIGMYQYPKMVAADANDGMEYPMLTLDGGREPGYRGLLVHEIGHNWFYGMVGSNETYRAAMDEGFTQFLTAYGLRRIDGDTMVVDQPKSKFKRWLTEPTIAEERNVFSAYTYDALNQTETPINTHSNDFNDALGHEGGYRQVYFKTATMLYNLQYTLGDSLFLATMQHYFKQWRFGHPYFEDFRASVIQFTHADLNWFFDQWFETTKTIDYKIGKIRKIDGRDSFAIRLQRVGKMQMPIDFTVTAKNGEKHSFYVSNDWFTKQTDATVLPKWYGWSKIQPTYDAHVYIPSGIRRVQLDTTFRLADVDYENNYKSRGLPVAPQSIKLKLDGGFNMPNDRRYYRMYIRPDLWWNSVDGVKAGVHFEGDYFGSLHKIDATVWWNTHVGQEGQYQSLKSEGWYARYLPLSYTFNYVSPLTRRYAKLQLQINSRILDGLNYHRAGFNWLPNAANTVQLYGQTMWRQLNYDLDYLLYPQEWSSKMAHPNSSLNLAWNHRYHYVHGDGNYTFSFRAPFFTGNNSKAFNYSYAQIEAVNYNKLDKLEIRTRLFGRYGTGSNIPYESALFLAGANPEQMMEDKYTRSQGFVPDDWQGYSRYDVNHFQQGGGLNLRGYAGYFAADERNGNVMVAYKGRSGASANLEVDVDDYIPLKPRLTRNWLHADLYAFADAGLMELSNYQSSDFTQITPTTMWSDIRFDAGAGIAFTIKKWGIFDKAKPLTLRFDVPLFLNRPPYANPQYTTFRYVIGINRTF</sequence>
<feature type="chain" id="PRO_5016021971" evidence="1">
    <location>
        <begin position="20"/>
        <end position="1086"/>
    </location>
</feature>
<dbReference type="RefSeq" id="WP_110996866.1">
    <property type="nucleotide sequence ID" value="NZ_QKTW01000001.1"/>
</dbReference>
<comment type="caution">
    <text evidence="3">The sequence shown here is derived from an EMBL/GenBank/DDBJ whole genome shotgun (WGS) entry which is preliminary data.</text>
</comment>
<gene>
    <name evidence="3" type="ORF">DN068_00240</name>
</gene>
<dbReference type="Gene3D" id="1.10.390.10">
    <property type="entry name" value="Neutral Protease Domain 2"/>
    <property type="match status" value="1"/>
</dbReference>
<dbReference type="GO" id="GO:0008237">
    <property type="term" value="F:metallopeptidase activity"/>
    <property type="evidence" value="ECO:0007669"/>
    <property type="project" value="InterPro"/>
</dbReference>
<dbReference type="InterPro" id="IPR027268">
    <property type="entry name" value="Peptidase_M4/M1_CTD_sf"/>
</dbReference>
<proteinExistence type="predicted"/>
<dbReference type="CDD" id="cd09604">
    <property type="entry name" value="M1_APN_like"/>
    <property type="match status" value="1"/>
</dbReference>
<feature type="signal peptide" evidence="1">
    <location>
        <begin position="1"/>
        <end position="19"/>
    </location>
</feature>
<reference evidence="3 4" key="1">
    <citation type="submission" date="2018-06" db="EMBL/GenBank/DDBJ databases">
        <title>Mucibacter soli gen. nov., sp. nov., a new member of the family Chitinophagaceae producing mucin.</title>
        <authorList>
            <person name="Kim M.-K."/>
            <person name="Park S."/>
            <person name="Kim T.-S."/>
            <person name="Joung Y."/>
            <person name="Han J.-H."/>
            <person name="Kim S.B."/>
        </authorList>
    </citation>
    <scope>NUCLEOTIDE SEQUENCE [LARGE SCALE GENOMIC DNA]</scope>
    <source>
        <strain evidence="3 4">R1-15</strain>
    </source>
</reference>
<dbReference type="InterPro" id="IPR014782">
    <property type="entry name" value="Peptidase_M1_dom"/>
</dbReference>
<dbReference type="GO" id="GO:0008270">
    <property type="term" value="F:zinc ion binding"/>
    <property type="evidence" value="ECO:0007669"/>
    <property type="project" value="InterPro"/>
</dbReference>
<name>A0A2W2B4M4_9BACT</name>
<dbReference type="Proteomes" id="UP000248745">
    <property type="component" value="Unassembled WGS sequence"/>
</dbReference>
<dbReference type="EMBL" id="QKTW01000001">
    <property type="protein sequence ID" value="PZF75018.1"/>
    <property type="molecule type" value="Genomic_DNA"/>
</dbReference>
<dbReference type="OrthoDB" id="9814383at2"/>
<dbReference type="AlphaFoldDB" id="A0A2W2B4M4"/>
<protein>
    <submittedName>
        <fullName evidence="3">M1 family peptidase</fullName>
    </submittedName>
</protein>
<evidence type="ECO:0000256" key="1">
    <source>
        <dbReference type="SAM" id="SignalP"/>
    </source>
</evidence>
<feature type="domain" description="Peptidase M1 membrane alanine aminopeptidase" evidence="2">
    <location>
        <begin position="377"/>
        <end position="542"/>
    </location>
</feature>
<dbReference type="Pfam" id="PF01433">
    <property type="entry name" value="Peptidase_M1"/>
    <property type="match status" value="1"/>
</dbReference>
<evidence type="ECO:0000313" key="3">
    <source>
        <dbReference type="EMBL" id="PZF75018.1"/>
    </source>
</evidence>
<dbReference type="SUPFAM" id="SSF55486">
    <property type="entry name" value="Metalloproteases ('zincins'), catalytic domain"/>
    <property type="match status" value="1"/>
</dbReference>
<accession>A0A2W2B4M4</accession>